<reference evidence="3 4" key="1">
    <citation type="submission" date="2018-10" db="EMBL/GenBank/DDBJ databases">
        <title>Genomic Encyclopedia of Archaeal and Bacterial Type Strains, Phase II (KMG-II): from individual species to whole genera.</title>
        <authorList>
            <person name="Goeker M."/>
        </authorList>
    </citation>
    <scope>NUCLEOTIDE SEQUENCE [LARGE SCALE GENOMIC DNA]</scope>
    <source>
        <strain evidence="3 4">DSM 14954</strain>
    </source>
</reference>
<keyword evidence="2" id="KW-0732">Signal</keyword>
<evidence type="ECO:0000313" key="3">
    <source>
        <dbReference type="EMBL" id="RKQ90880.1"/>
    </source>
</evidence>
<evidence type="ECO:0000256" key="2">
    <source>
        <dbReference type="SAM" id="SignalP"/>
    </source>
</evidence>
<dbReference type="AlphaFoldDB" id="A0A660LAE1"/>
<accession>A0A660LAE1</accession>
<proteinExistence type="predicted"/>
<feature type="region of interest" description="Disordered" evidence="1">
    <location>
        <begin position="77"/>
        <end position="99"/>
    </location>
</feature>
<gene>
    <name evidence="3" type="ORF">C8N24_0695</name>
</gene>
<feature type="chain" id="PRO_5024980396" evidence="2">
    <location>
        <begin position="23"/>
        <end position="215"/>
    </location>
</feature>
<keyword evidence="4" id="KW-1185">Reference proteome</keyword>
<name>A0A660LAE1_9ACTN</name>
<feature type="signal peptide" evidence="2">
    <location>
        <begin position="1"/>
        <end position="22"/>
    </location>
</feature>
<evidence type="ECO:0000313" key="4">
    <source>
        <dbReference type="Proteomes" id="UP000278962"/>
    </source>
</evidence>
<sequence length="215" mass="23227">MLPRIALLVLMMLGALAPTAEAYPLLEPGARAASMCATYGNQAAAQRAADRVDGDDDADGVHCESLPCPCVKPSASGDAASTAPAVKPARPACTRPSGVQPISFSKTKYPNIKRHFEAAVRRGWPRVLVLNRPGADARRDRLLQGWATRAGRDRDEYPPAVGRGRGKGLVRGSDPRGWKAHVAYVPSSENRSHGSTLGIKLRRFCDGTRFKYVFY</sequence>
<protein>
    <submittedName>
        <fullName evidence="3">Uncharacterized protein</fullName>
    </submittedName>
</protein>
<dbReference type="OrthoDB" id="2664633at2"/>
<evidence type="ECO:0000256" key="1">
    <source>
        <dbReference type="SAM" id="MobiDB-lite"/>
    </source>
</evidence>
<dbReference type="EMBL" id="RBIL01000001">
    <property type="protein sequence ID" value="RKQ90880.1"/>
    <property type="molecule type" value="Genomic_DNA"/>
</dbReference>
<dbReference type="Proteomes" id="UP000278962">
    <property type="component" value="Unassembled WGS sequence"/>
</dbReference>
<feature type="region of interest" description="Disordered" evidence="1">
    <location>
        <begin position="153"/>
        <end position="174"/>
    </location>
</feature>
<comment type="caution">
    <text evidence="3">The sequence shown here is derived from an EMBL/GenBank/DDBJ whole genome shotgun (WGS) entry which is preliminary data.</text>
</comment>
<dbReference type="RefSeq" id="WP_121248022.1">
    <property type="nucleotide sequence ID" value="NZ_RBIL01000001.1"/>
</dbReference>
<organism evidence="3 4">
    <name type="scientific">Solirubrobacter pauli</name>
    <dbReference type="NCBI Taxonomy" id="166793"/>
    <lineage>
        <taxon>Bacteria</taxon>
        <taxon>Bacillati</taxon>
        <taxon>Actinomycetota</taxon>
        <taxon>Thermoleophilia</taxon>
        <taxon>Solirubrobacterales</taxon>
        <taxon>Solirubrobacteraceae</taxon>
        <taxon>Solirubrobacter</taxon>
    </lineage>
</organism>